<evidence type="ECO:0000313" key="1">
    <source>
        <dbReference type="EMBL" id="OEK58841.1"/>
    </source>
</evidence>
<accession>A0AAP7IF02</accession>
<proteinExistence type="predicted"/>
<gene>
    <name evidence="1" type="ORF">ASS94_01420</name>
</gene>
<dbReference type="Proteomes" id="UP000095464">
    <property type="component" value="Unassembled WGS sequence"/>
</dbReference>
<name>A0AAP7IF02_9STAP</name>
<reference evidence="2" key="1">
    <citation type="submission" date="2015-11" db="EMBL/GenBank/DDBJ databases">
        <title>Genomic diversity of Staphylococcus saprophyticus strains from urinary tract infections, animal surfaces, and fermented foods.</title>
        <authorList>
            <person name="Wolfe B.E."/>
        </authorList>
    </citation>
    <scope>NUCLEOTIDE SEQUENCE [LARGE SCALE GENOMIC DNA]</scope>
    <source>
        <strain evidence="2">738_7</strain>
    </source>
</reference>
<dbReference type="EMBL" id="LNPX01000005">
    <property type="protein sequence ID" value="OEK58841.1"/>
    <property type="molecule type" value="Genomic_DNA"/>
</dbReference>
<sequence length="80" mass="9540">MNLIREGAVYINENSCKEIEGITAWSDIEDEPMISDDIDEENINFYEEPTDLFENFKMFHCTFKKTGILIKDCREKELYY</sequence>
<dbReference type="RefSeq" id="WP_069854417.1">
    <property type="nucleotide sequence ID" value="NZ_LNPX01000005.1"/>
</dbReference>
<protein>
    <submittedName>
        <fullName evidence="1">Uncharacterized protein</fullName>
    </submittedName>
</protein>
<comment type="caution">
    <text evidence="1">The sequence shown here is derived from an EMBL/GenBank/DDBJ whole genome shotgun (WGS) entry which is preliminary data.</text>
</comment>
<organism evidence="1 2">
    <name type="scientific">Staphylococcus equorum</name>
    <dbReference type="NCBI Taxonomy" id="246432"/>
    <lineage>
        <taxon>Bacteria</taxon>
        <taxon>Bacillati</taxon>
        <taxon>Bacillota</taxon>
        <taxon>Bacilli</taxon>
        <taxon>Bacillales</taxon>
        <taxon>Staphylococcaceae</taxon>
        <taxon>Staphylococcus</taxon>
    </lineage>
</organism>
<dbReference type="AlphaFoldDB" id="A0AAP7IF02"/>
<evidence type="ECO:0000313" key="2">
    <source>
        <dbReference type="Proteomes" id="UP000095464"/>
    </source>
</evidence>